<dbReference type="Pfam" id="PF00155">
    <property type="entry name" value="Aminotran_1_2"/>
    <property type="match status" value="1"/>
</dbReference>
<protein>
    <submittedName>
        <fullName evidence="9">GntR family transcriptional regulator</fullName>
    </submittedName>
</protein>
<evidence type="ECO:0000256" key="2">
    <source>
        <dbReference type="ARBA" id="ARBA00005384"/>
    </source>
</evidence>
<dbReference type="CDD" id="cd07377">
    <property type="entry name" value="WHTH_GntR"/>
    <property type="match status" value="1"/>
</dbReference>
<dbReference type="Pfam" id="PF00392">
    <property type="entry name" value="GntR"/>
    <property type="match status" value="1"/>
</dbReference>
<dbReference type="PRINTS" id="PR00035">
    <property type="entry name" value="HTHGNTR"/>
</dbReference>
<dbReference type="InterPro" id="IPR004839">
    <property type="entry name" value="Aminotransferase_I/II_large"/>
</dbReference>
<dbReference type="GO" id="GO:0008483">
    <property type="term" value="F:transaminase activity"/>
    <property type="evidence" value="ECO:0007669"/>
    <property type="project" value="UniProtKB-KW"/>
</dbReference>
<dbReference type="InterPro" id="IPR000524">
    <property type="entry name" value="Tscrpt_reg_HTH_GntR"/>
</dbReference>
<dbReference type="InterPro" id="IPR051446">
    <property type="entry name" value="HTH_trans_reg/aminotransferase"/>
</dbReference>
<keyword evidence="7" id="KW-0804">Transcription</keyword>
<dbReference type="InterPro" id="IPR015424">
    <property type="entry name" value="PyrdxlP-dep_Trfase"/>
</dbReference>
<dbReference type="GO" id="GO:0030170">
    <property type="term" value="F:pyridoxal phosphate binding"/>
    <property type="evidence" value="ECO:0007669"/>
    <property type="project" value="InterPro"/>
</dbReference>
<evidence type="ECO:0000256" key="5">
    <source>
        <dbReference type="ARBA" id="ARBA00023015"/>
    </source>
</evidence>
<dbReference type="InterPro" id="IPR036390">
    <property type="entry name" value="WH_DNA-bd_sf"/>
</dbReference>
<dbReference type="InterPro" id="IPR036388">
    <property type="entry name" value="WH-like_DNA-bd_sf"/>
</dbReference>
<evidence type="ECO:0000256" key="4">
    <source>
        <dbReference type="ARBA" id="ARBA00022898"/>
    </source>
</evidence>
<keyword evidence="3" id="KW-0032">Aminotransferase</keyword>
<evidence type="ECO:0000256" key="7">
    <source>
        <dbReference type="ARBA" id="ARBA00023163"/>
    </source>
</evidence>
<comment type="cofactor">
    <cofactor evidence="1">
        <name>pyridoxal 5'-phosphate</name>
        <dbReference type="ChEBI" id="CHEBI:597326"/>
    </cofactor>
</comment>
<dbReference type="Gene3D" id="3.90.1150.10">
    <property type="entry name" value="Aspartate Aminotransferase, domain 1"/>
    <property type="match status" value="1"/>
</dbReference>
<dbReference type="SMART" id="SM00345">
    <property type="entry name" value="HTH_GNTR"/>
    <property type="match status" value="1"/>
</dbReference>
<dbReference type="GO" id="GO:0003700">
    <property type="term" value="F:DNA-binding transcription factor activity"/>
    <property type="evidence" value="ECO:0007669"/>
    <property type="project" value="InterPro"/>
</dbReference>
<dbReference type="Gene3D" id="1.10.10.10">
    <property type="entry name" value="Winged helix-like DNA-binding domain superfamily/Winged helix DNA-binding domain"/>
    <property type="match status" value="1"/>
</dbReference>
<keyword evidence="4" id="KW-0663">Pyridoxal phosphate</keyword>
<dbReference type="InterPro" id="IPR015421">
    <property type="entry name" value="PyrdxlP-dep_Trfase_major"/>
</dbReference>
<name>A0A268F0S8_9BACL</name>
<reference evidence="9 10" key="1">
    <citation type="submission" date="2017-07" db="EMBL/GenBank/DDBJ databases">
        <title>Isolation and whole genome analysis of endospore-forming bacteria from heroin.</title>
        <authorList>
            <person name="Kalinowski J."/>
            <person name="Ahrens B."/>
            <person name="Al-Dilaimi A."/>
            <person name="Winkler A."/>
            <person name="Wibberg D."/>
            <person name="Schleenbecker U."/>
            <person name="Ruckert C."/>
            <person name="Wolfel R."/>
            <person name="Grass G."/>
        </authorList>
    </citation>
    <scope>NUCLEOTIDE SEQUENCE [LARGE SCALE GENOMIC DNA]</scope>
    <source>
        <strain evidence="9 10">7537-G1</strain>
    </source>
</reference>
<comment type="caution">
    <text evidence="9">The sequence shown here is derived from an EMBL/GenBank/DDBJ whole genome shotgun (WGS) entry which is preliminary data.</text>
</comment>
<keyword evidence="5" id="KW-0805">Transcription regulation</keyword>
<evidence type="ECO:0000313" key="9">
    <source>
        <dbReference type="EMBL" id="PAD78985.1"/>
    </source>
</evidence>
<proteinExistence type="inferred from homology"/>
<dbReference type="PANTHER" id="PTHR46577">
    <property type="entry name" value="HTH-TYPE TRANSCRIPTIONAL REGULATORY PROTEIN GABR"/>
    <property type="match status" value="1"/>
</dbReference>
<sequence>MYSDFKLASDRPAYIQVKDYMKRLMMTGAIQGDQKLPSTRELSALLHVSRNTVLSAYADLEDEGYIYAVKGRGHFAVPSSRDSEAKPQGGQLDWGARLNDYARLAEAHDLMKHGIRAPKGAIMFTSIAPDEKLFDLPNVRRAFLDRMAMEGEVLLNYGYAKGYKPLIEYLAAYMENKGVDMEGKDLLITSGFTEGLNLVLSVLNKESGRILCENPTHHTAIKNFKMHGYDIAGVDMEPDGISLEKLELALSQGSYDAAYLVPSYHNPTGIVMSQQKRLEALRLLGKAQIPVIEDGFNEELRYSGAHIAPLAACVGEGNNSLIYLGSFSKILFPGIRVGWVLADRTLIDVLESVKRARSIHTSTLDQSLLYQYLYNGNFEKYLKRVKAVYKRKYELATQCCEASIPMKRLSGDGGLHLFVEFDPGFRTRELLEVCSAQGVVFTPGDIFFTDGGGHHTLRLGFSRVSEDDIVKGIRIIGEAAKGMLQQP</sequence>
<feature type="domain" description="HTH gntR-type" evidence="8">
    <location>
        <begin position="11"/>
        <end position="79"/>
    </location>
</feature>
<dbReference type="AlphaFoldDB" id="A0A268F0S8"/>
<evidence type="ECO:0000256" key="1">
    <source>
        <dbReference type="ARBA" id="ARBA00001933"/>
    </source>
</evidence>
<dbReference type="Proteomes" id="UP000215596">
    <property type="component" value="Unassembled WGS sequence"/>
</dbReference>
<dbReference type="GO" id="GO:0003677">
    <property type="term" value="F:DNA binding"/>
    <property type="evidence" value="ECO:0007669"/>
    <property type="project" value="UniProtKB-KW"/>
</dbReference>
<keyword evidence="3" id="KW-0808">Transferase</keyword>
<dbReference type="SUPFAM" id="SSF53383">
    <property type="entry name" value="PLP-dependent transferases"/>
    <property type="match status" value="1"/>
</dbReference>
<organism evidence="9 10">
    <name type="scientific">Paenibacillus campinasensis</name>
    <dbReference type="NCBI Taxonomy" id="66347"/>
    <lineage>
        <taxon>Bacteria</taxon>
        <taxon>Bacillati</taxon>
        <taxon>Bacillota</taxon>
        <taxon>Bacilli</taxon>
        <taxon>Bacillales</taxon>
        <taxon>Paenibacillaceae</taxon>
        <taxon>Paenibacillus</taxon>
    </lineage>
</organism>
<accession>A0A268F0S8</accession>
<dbReference type="EMBL" id="NPBY01000014">
    <property type="protein sequence ID" value="PAD78985.1"/>
    <property type="molecule type" value="Genomic_DNA"/>
</dbReference>
<dbReference type="PANTHER" id="PTHR46577:SF1">
    <property type="entry name" value="HTH-TYPE TRANSCRIPTIONAL REGULATORY PROTEIN GABR"/>
    <property type="match status" value="1"/>
</dbReference>
<dbReference type="CDD" id="cd00609">
    <property type="entry name" value="AAT_like"/>
    <property type="match status" value="1"/>
</dbReference>
<gene>
    <name evidence="9" type="ORF">CHH67_05210</name>
</gene>
<dbReference type="PROSITE" id="PS50949">
    <property type="entry name" value="HTH_GNTR"/>
    <property type="match status" value="1"/>
</dbReference>
<dbReference type="SUPFAM" id="SSF46785">
    <property type="entry name" value="Winged helix' DNA-binding domain"/>
    <property type="match status" value="1"/>
</dbReference>
<dbReference type="InterPro" id="IPR015422">
    <property type="entry name" value="PyrdxlP-dep_Trfase_small"/>
</dbReference>
<evidence type="ECO:0000256" key="3">
    <source>
        <dbReference type="ARBA" id="ARBA00022576"/>
    </source>
</evidence>
<comment type="similarity">
    <text evidence="2">In the C-terminal section; belongs to the class-I pyridoxal-phosphate-dependent aminotransferase family.</text>
</comment>
<evidence type="ECO:0000256" key="6">
    <source>
        <dbReference type="ARBA" id="ARBA00023125"/>
    </source>
</evidence>
<dbReference type="OrthoDB" id="9802601at2"/>
<dbReference type="Gene3D" id="3.40.640.10">
    <property type="entry name" value="Type I PLP-dependent aspartate aminotransferase-like (Major domain)"/>
    <property type="match status" value="1"/>
</dbReference>
<evidence type="ECO:0000313" key="10">
    <source>
        <dbReference type="Proteomes" id="UP000215596"/>
    </source>
</evidence>
<evidence type="ECO:0000259" key="8">
    <source>
        <dbReference type="PROSITE" id="PS50949"/>
    </source>
</evidence>
<keyword evidence="6" id="KW-0238">DNA-binding</keyword>
<dbReference type="RefSeq" id="WP_095263933.1">
    <property type="nucleotide sequence ID" value="NZ_NPBY01000014.1"/>
</dbReference>